<gene>
    <name evidence="1" type="ORF">DWV00_22475</name>
</gene>
<organism evidence="1 2">
    <name type="scientific">Trinickia dinghuensis</name>
    <dbReference type="NCBI Taxonomy" id="2291023"/>
    <lineage>
        <taxon>Bacteria</taxon>
        <taxon>Pseudomonadati</taxon>
        <taxon>Pseudomonadota</taxon>
        <taxon>Betaproteobacteria</taxon>
        <taxon>Burkholderiales</taxon>
        <taxon>Burkholderiaceae</taxon>
        <taxon>Trinickia</taxon>
    </lineage>
</organism>
<proteinExistence type="predicted"/>
<keyword evidence="2" id="KW-1185">Reference proteome</keyword>
<reference evidence="1 2" key="1">
    <citation type="submission" date="2018-08" db="EMBL/GenBank/DDBJ databases">
        <title>Paraburkholderia sp. DHOM06 isolated from forest soil.</title>
        <authorList>
            <person name="Gao Z.-H."/>
            <person name="Qiu L.-H."/>
        </authorList>
    </citation>
    <scope>NUCLEOTIDE SEQUENCE [LARGE SCALE GENOMIC DNA]</scope>
    <source>
        <strain evidence="1 2">DHOM06</strain>
    </source>
</reference>
<dbReference type="AlphaFoldDB" id="A0A3D8JV79"/>
<accession>A0A3D8JV79</accession>
<protein>
    <submittedName>
        <fullName evidence="1">Type III secretion system protein</fullName>
    </submittedName>
</protein>
<dbReference type="Proteomes" id="UP000256838">
    <property type="component" value="Unassembled WGS sequence"/>
</dbReference>
<sequence length="83" mass="9290">MEAIRDELKRLPAMLASDDATSRVRRVSEAFDQTIRLIAERPRDVAGEAQRAQLQTLYRGLLAASRLVQRLHELPNPGQAAPL</sequence>
<comment type="caution">
    <text evidence="1">The sequence shown here is derived from an EMBL/GenBank/DDBJ whole genome shotgun (WGS) entry which is preliminary data.</text>
</comment>
<name>A0A3D8JV79_9BURK</name>
<evidence type="ECO:0000313" key="1">
    <source>
        <dbReference type="EMBL" id="RDU96760.1"/>
    </source>
</evidence>
<evidence type="ECO:0000313" key="2">
    <source>
        <dbReference type="Proteomes" id="UP000256838"/>
    </source>
</evidence>
<dbReference type="EMBL" id="QRGA01000013">
    <property type="protein sequence ID" value="RDU96760.1"/>
    <property type="molecule type" value="Genomic_DNA"/>
</dbReference>